<protein>
    <recommendedName>
        <fullName evidence="3">Peptidase inhibitor family I36</fullName>
    </recommendedName>
</protein>
<evidence type="ECO:0000313" key="2">
    <source>
        <dbReference type="Proteomes" id="UP000245410"/>
    </source>
</evidence>
<dbReference type="AlphaFoldDB" id="A0A317D399"/>
<dbReference type="RefSeq" id="WP_109817573.1">
    <property type="nucleotide sequence ID" value="NZ_QGKR01000179.1"/>
</dbReference>
<organism evidence="1 2">
    <name type="scientific">Micromonospora acroterricola</name>
    <dbReference type="NCBI Taxonomy" id="2202421"/>
    <lineage>
        <taxon>Bacteria</taxon>
        <taxon>Bacillati</taxon>
        <taxon>Actinomycetota</taxon>
        <taxon>Actinomycetes</taxon>
        <taxon>Micromonosporales</taxon>
        <taxon>Micromonosporaceae</taxon>
        <taxon>Micromonospora</taxon>
    </lineage>
</organism>
<dbReference type="Proteomes" id="UP000245410">
    <property type="component" value="Unassembled WGS sequence"/>
</dbReference>
<reference evidence="1 2" key="1">
    <citation type="submission" date="2018-05" db="EMBL/GenBank/DDBJ databases">
        <title>Micromonospora atacamensis sp. nov., a novel actinobacteria isolated from high altitude Atacama Desert soil.</title>
        <authorList>
            <person name="Carro L."/>
            <person name="Golinska P."/>
            <person name="Klenk H.-P."/>
            <person name="Goodfellow M."/>
        </authorList>
    </citation>
    <scope>NUCLEOTIDE SEQUENCE [LARGE SCALE GENOMIC DNA]</scope>
    <source>
        <strain evidence="1 2">5R2A7</strain>
    </source>
</reference>
<sequence>MAAALAGIATVVAGGTAAQADKGDGNAACNRTEICFQFSWDNFTTSSFQRHFWYNDSDHSNDIWGNVPDGNTSLWVANTAGGLWNRDSSCAVTVYDLSGYRTPYTVFPRDFKAAISARNNSHKRCA</sequence>
<evidence type="ECO:0008006" key="3">
    <source>
        <dbReference type="Google" id="ProtNLM"/>
    </source>
</evidence>
<dbReference type="EMBL" id="QGKR01000179">
    <property type="protein sequence ID" value="PWR09361.1"/>
    <property type="molecule type" value="Genomic_DNA"/>
</dbReference>
<dbReference type="OrthoDB" id="3388699at2"/>
<comment type="caution">
    <text evidence="1">The sequence shown here is derived from an EMBL/GenBank/DDBJ whole genome shotgun (WGS) entry which is preliminary data.</text>
</comment>
<evidence type="ECO:0000313" key="1">
    <source>
        <dbReference type="EMBL" id="PWR09361.1"/>
    </source>
</evidence>
<name>A0A317D399_9ACTN</name>
<gene>
    <name evidence="1" type="ORF">DKT68_12420</name>
</gene>
<proteinExistence type="predicted"/>
<accession>A0A317D399</accession>
<keyword evidence="2" id="KW-1185">Reference proteome</keyword>